<comment type="caution">
    <text evidence="2">The sequence shown here is derived from an EMBL/GenBank/DDBJ whole genome shotgun (WGS) entry which is preliminary data.</text>
</comment>
<feature type="domain" description="SnoaL-like" evidence="1">
    <location>
        <begin position="11"/>
        <end position="118"/>
    </location>
</feature>
<protein>
    <submittedName>
        <fullName evidence="2">Ketosteroid isomerase-like protein</fullName>
    </submittedName>
</protein>
<gene>
    <name evidence="2" type="ORF">BJY18_003265</name>
</gene>
<dbReference type="Pfam" id="PF12680">
    <property type="entry name" value="SnoaL_2"/>
    <property type="match status" value="1"/>
</dbReference>
<dbReference type="InterPro" id="IPR032710">
    <property type="entry name" value="NTF2-like_dom_sf"/>
</dbReference>
<evidence type="ECO:0000313" key="3">
    <source>
        <dbReference type="Proteomes" id="UP000581769"/>
    </source>
</evidence>
<dbReference type="EMBL" id="JACHMG010000001">
    <property type="protein sequence ID" value="MBB4685780.1"/>
    <property type="molecule type" value="Genomic_DNA"/>
</dbReference>
<dbReference type="Proteomes" id="UP000581769">
    <property type="component" value="Unassembled WGS sequence"/>
</dbReference>
<dbReference type="SUPFAM" id="SSF54427">
    <property type="entry name" value="NTF2-like"/>
    <property type="match status" value="1"/>
</dbReference>
<sequence>MPYHYVVSRIVRGIWRRVNTGDLDAPSRMSAAGLRFTVVGDTVIGGSWQGRDAIRDWLHSFAARFTDLRFEVEDVALSGWPWRTRVAIRLVVGGTLPDGTAYRNNATQWLTLRWGRMTDDWVLEDTKVVDAGLGRAS</sequence>
<dbReference type="InterPro" id="IPR037401">
    <property type="entry name" value="SnoaL-like"/>
</dbReference>
<dbReference type="Gene3D" id="3.10.450.50">
    <property type="match status" value="1"/>
</dbReference>
<evidence type="ECO:0000259" key="1">
    <source>
        <dbReference type="Pfam" id="PF12680"/>
    </source>
</evidence>
<dbReference type="GO" id="GO:0016853">
    <property type="term" value="F:isomerase activity"/>
    <property type="evidence" value="ECO:0007669"/>
    <property type="project" value="UniProtKB-KW"/>
</dbReference>
<organism evidence="2 3">
    <name type="scientific">Amycolatopsis jiangsuensis</name>
    <dbReference type="NCBI Taxonomy" id="1181879"/>
    <lineage>
        <taxon>Bacteria</taxon>
        <taxon>Bacillati</taxon>
        <taxon>Actinomycetota</taxon>
        <taxon>Actinomycetes</taxon>
        <taxon>Pseudonocardiales</taxon>
        <taxon>Pseudonocardiaceae</taxon>
        <taxon>Amycolatopsis</taxon>
    </lineage>
</organism>
<keyword evidence="3" id="KW-1185">Reference proteome</keyword>
<dbReference type="RefSeq" id="WP_184780753.1">
    <property type="nucleotide sequence ID" value="NZ_JACHMG010000001.1"/>
</dbReference>
<evidence type="ECO:0000313" key="2">
    <source>
        <dbReference type="EMBL" id="MBB4685780.1"/>
    </source>
</evidence>
<proteinExistence type="predicted"/>
<reference evidence="2 3" key="1">
    <citation type="submission" date="2020-08" db="EMBL/GenBank/DDBJ databases">
        <title>Sequencing the genomes of 1000 actinobacteria strains.</title>
        <authorList>
            <person name="Klenk H.-P."/>
        </authorList>
    </citation>
    <scope>NUCLEOTIDE SEQUENCE [LARGE SCALE GENOMIC DNA]</scope>
    <source>
        <strain evidence="2 3">DSM 45859</strain>
    </source>
</reference>
<accession>A0A840IV80</accession>
<keyword evidence="2" id="KW-0413">Isomerase</keyword>
<dbReference type="AlphaFoldDB" id="A0A840IV80"/>
<name>A0A840IV80_9PSEU</name>